<dbReference type="EMBL" id="CP000142">
    <property type="protein sequence ID" value="ABI82023.1"/>
    <property type="molecule type" value="Genomic_DNA"/>
</dbReference>
<proteinExistence type="predicted"/>
<dbReference type="KEGG" id="pca:Pcar_3216"/>
<evidence type="ECO:0000313" key="3">
    <source>
        <dbReference type="EMBL" id="ABI82023.1"/>
    </source>
</evidence>
<keyword evidence="1" id="KW-0472">Membrane</keyword>
<dbReference type="KEGG" id="pca:Pcar_3409"/>
<dbReference type="STRING" id="338963.Pcar_3216"/>
<dbReference type="Proteomes" id="UP000002534">
    <property type="component" value="Chromosome"/>
</dbReference>
<reference evidence="3" key="4">
    <citation type="submission" date="2012-09" db="EMBL/GenBank/DDBJ databases">
        <title>Complete sequence of Pelobacter carbinolicus DSM 2380.</title>
        <authorList>
            <person name="Copeland A."/>
            <person name="Lucas S."/>
            <person name="Lapidus A."/>
            <person name="Barry K."/>
            <person name="Detter J.C."/>
            <person name="Glavina del Rio T."/>
            <person name="Hammon N."/>
            <person name="Israni S."/>
            <person name="Dalin E."/>
            <person name="Tice H."/>
            <person name="Pitluck S."/>
            <person name="Brettin T."/>
            <person name="Bruce D."/>
            <person name="Han C."/>
            <person name="Tapia R."/>
            <person name="Gilna P."/>
            <person name="Chertkov O."/>
            <person name="Schmutz J."/>
            <person name="Larimer F."/>
            <person name="Land M."/>
            <person name="Hauser L."/>
            <person name="Kyrpides N."/>
            <person name="Ivanova N."/>
            <person name="Lovley D.R."/>
            <person name="Blunt-Harris E.L."/>
            <person name="DiDonato R."/>
            <person name="Aklujkar M."/>
            <person name="Haveman S."/>
            <person name="Butler J."/>
            <person name="Chaudhuri S.K."/>
            <person name="DiDonato L.N."/>
            <person name="Ding Y.R."/>
            <person name="Glaven R."/>
            <person name="Segura-Gonzalez D."/>
            <person name="Izallalen M."/>
            <person name="Kaye J."/>
            <person name="Kim B.C."/>
            <person name="Juarez-Lopez K."/>
            <person name="Mester T."/>
            <person name="Postier B."/>
            <person name="Risso C."/>
            <person name="Tran H."/>
            <person name="Brown P."/>
            <person name="Nicoll J.S."/>
            <person name="Huang K."/>
            <person name="Keller K."/>
            <person name="Alm E."/>
            <person name="Richardson P."/>
        </authorList>
    </citation>
    <scope>NUCLEOTIDE SEQUENCE</scope>
    <source>
        <strain evidence="3">DSM 2380</strain>
    </source>
</reference>
<reference evidence="4" key="1">
    <citation type="submission" date="2005-10" db="EMBL/GenBank/DDBJ databases">
        <title>Complete sequence of Pelobacter carbinolicus DSM 2380.</title>
        <authorList>
            <person name="Copeland A."/>
            <person name="Lucas S."/>
            <person name="Lapidus A."/>
            <person name="Barry K."/>
            <person name="Detter J.C."/>
            <person name="Glavina T."/>
            <person name="Hammon N."/>
            <person name="Israni S."/>
            <person name="Pitluck S."/>
            <person name="Chertkov O."/>
            <person name="Schmutz J."/>
            <person name="Larimer F."/>
            <person name="Land M."/>
            <person name="Kyrpides N."/>
            <person name="Ivanova N."/>
            <person name="Richardson P."/>
        </authorList>
    </citation>
    <scope>NUCLEOTIDE SEQUENCE [LARGE SCALE GENOMIC DNA]</scope>
    <source>
        <strain evidence="4">DSM 2380 / NBRC 103641 / GraBd1</strain>
    </source>
</reference>
<reference evidence="3 4" key="3">
    <citation type="journal article" date="2012" name="BMC Genomics">
        <title>The genome of Pelobacter carbinolicus reveals surprising metabolic capabilities and physiological features.</title>
        <authorList>
            <person name="Aklujkar M."/>
            <person name="Haveman S.A."/>
            <person name="Didonato R.Jr."/>
            <person name="Chertkov O."/>
            <person name="Han C.S."/>
            <person name="Land M.L."/>
            <person name="Brown P."/>
            <person name="Lovley D.R."/>
        </authorList>
    </citation>
    <scope>NUCLEOTIDE SEQUENCE [LARGE SCALE GENOMIC DNA]</scope>
    <source>
        <strain evidence="3">DSM 2380</strain>
        <strain evidence="4">DSM 2380 / NBRC 103641 / GraBd1</strain>
    </source>
</reference>
<feature type="transmembrane region" description="Helical" evidence="1">
    <location>
        <begin position="39"/>
        <end position="56"/>
    </location>
</feature>
<sequence>MKYSVSIIVTTIIFFSWAVTWRIFKEDIKRKISPRDQKLILLLFFFIIGALLYTYFATNGTFIWR</sequence>
<evidence type="ECO:0000256" key="1">
    <source>
        <dbReference type="SAM" id="Phobius"/>
    </source>
</evidence>
<keyword evidence="1" id="KW-0812">Transmembrane</keyword>
<evidence type="ECO:0000313" key="4">
    <source>
        <dbReference type="Proteomes" id="UP000002534"/>
    </source>
</evidence>
<gene>
    <name evidence="2" type="ordered locus">Pcar_3216</name>
    <name evidence="3" type="ordered locus">Pcar_3409</name>
</gene>
<dbReference type="AlphaFoldDB" id="Q0C6B5"/>
<feature type="transmembrane region" description="Helical" evidence="1">
    <location>
        <begin position="6"/>
        <end position="24"/>
    </location>
</feature>
<keyword evidence="1" id="KW-1133">Transmembrane helix</keyword>
<accession>Q0C6B5</accession>
<dbReference type="HOGENOM" id="CLU_2845915_0_0_7"/>
<organism evidence="3 4">
    <name type="scientific">Syntrophotalea carbinolica (strain DSM 2380 / NBRC 103641 / GraBd1)</name>
    <name type="common">Pelobacter carbinolicus</name>
    <dbReference type="NCBI Taxonomy" id="338963"/>
    <lineage>
        <taxon>Bacteria</taxon>
        <taxon>Pseudomonadati</taxon>
        <taxon>Thermodesulfobacteriota</taxon>
        <taxon>Desulfuromonadia</taxon>
        <taxon>Desulfuromonadales</taxon>
        <taxon>Syntrophotaleaceae</taxon>
        <taxon>Syntrophotalea</taxon>
    </lineage>
</organism>
<dbReference type="EMBL" id="CP000142">
    <property type="protein sequence ID" value="ABI81836.1"/>
    <property type="molecule type" value="Genomic_DNA"/>
</dbReference>
<evidence type="ECO:0000313" key="2">
    <source>
        <dbReference type="EMBL" id="ABI81836.1"/>
    </source>
</evidence>
<reference evidence="3" key="2">
    <citation type="submission" date="2005-10" db="EMBL/GenBank/DDBJ databases">
        <authorList>
            <consortium name="US DOE Joint Genome Institute"/>
            <person name="Copeland A."/>
            <person name="Lucas S."/>
            <person name="Lapidus A."/>
            <person name="Barry K."/>
            <person name="Detter J.C."/>
            <person name="Glavina del Rio T."/>
            <person name="Hammon N."/>
            <person name="Israni S."/>
            <person name="Pitluck S."/>
            <person name="Chertkov O."/>
            <person name="Schmutz J."/>
            <person name="Larimer F."/>
            <person name="Land M."/>
            <person name="Kyrpides N."/>
            <person name="Ivanova N."/>
            <person name="Richardson P."/>
        </authorList>
    </citation>
    <scope>NUCLEOTIDE SEQUENCE</scope>
    <source>
        <strain evidence="3">DSM 2380</strain>
    </source>
</reference>
<keyword evidence="4" id="KW-1185">Reference proteome</keyword>
<name>Q0C6B5_SYNC1</name>
<protein>
    <submittedName>
        <fullName evidence="3">Uncharacterized protein</fullName>
    </submittedName>
</protein>